<dbReference type="Pfam" id="PF00156">
    <property type="entry name" value="Pribosyltran"/>
    <property type="match status" value="1"/>
</dbReference>
<dbReference type="SUPFAM" id="SSF53271">
    <property type="entry name" value="PRTase-like"/>
    <property type="match status" value="1"/>
</dbReference>
<protein>
    <recommendedName>
        <fullName evidence="5 13">Hypoxanthine phosphoribosyltransferase</fullName>
        <ecNumber evidence="5 13">2.4.2.8</ecNumber>
    </recommendedName>
</protein>
<dbReference type="AlphaFoldDB" id="A0A1X7VL26"/>
<dbReference type="EnsemblMetazoa" id="Aqu2.1.41086_001">
    <property type="protein sequence ID" value="Aqu2.1.41086_001"/>
    <property type="gene ID" value="Aqu2.1.41086"/>
</dbReference>
<dbReference type="OMA" id="MQWRVAP"/>
<evidence type="ECO:0000256" key="6">
    <source>
        <dbReference type="ARBA" id="ARBA00022490"/>
    </source>
</evidence>
<dbReference type="EC" id="2.4.2.8" evidence="5 13"/>
<feature type="compositionally biased region" description="Basic and acidic residues" evidence="14">
    <location>
        <begin position="1"/>
        <end position="14"/>
    </location>
</feature>
<evidence type="ECO:0000256" key="9">
    <source>
        <dbReference type="ARBA" id="ARBA00022723"/>
    </source>
</evidence>
<dbReference type="InParanoid" id="A0A1X7VL26"/>
<dbReference type="Proteomes" id="UP000007879">
    <property type="component" value="Unassembled WGS sequence"/>
</dbReference>
<gene>
    <name evidence="16" type="primary">100637368</name>
</gene>
<evidence type="ECO:0000313" key="16">
    <source>
        <dbReference type="EnsemblMetazoa" id="Aqu2.1.41086_001"/>
    </source>
</evidence>
<proteinExistence type="inferred from homology"/>
<comment type="catalytic activity">
    <reaction evidence="13">
        <text>IMP + diphosphate = hypoxanthine + 5-phospho-alpha-D-ribose 1-diphosphate</text>
        <dbReference type="Rhea" id="RHEA:17973"/>
        <dbReference type="ChEBI" id="CHEBI:17368"/>
        <dbReference type="ChEBI" id="CHEBI:33019"/>
        <dbReference type="ChEBI" id="CHEBI:58017"/>
        <dbReference type="ChEBI" id="CHEBI:58053"/>
        <dbReference type="EC" id="2.4.2.8"/>
    </reaction>
</comment>
<evidence type="ECO:0000256" key="5">
    <source>
        <dbReference type="ARBA" id="ARBA00011895"/>
    </source>
</evidence>
<keyword evidence="10 13" id="KW-0660">Purine salvage</keyword>
<name>A0A1X7VL26_AMPQE</name>
<dbReference type="PANTHER" id="PTHR43340">
    <property type="entry name" value="HYPOXANTHINE-GUANINE PHOSPHORIBOSYLTRANSFERASE"/>
    <property type="match status" value="1"/>
</dbReference>
<keyword evidence="6 13" id="KW-0963">Cytoplasm</keyword>
<dbReference type="GO" id="GO:0000287">
    <property type="term" value="F:magnesium ion binding"/>
    <property type="evidence" value="ECO:0007669"/>
    <property type="project" value="TreeGrafter"/>
</dbReference>
<keyword evidence="12 13" id="KW-0460">Magnesium</keyword>
<dbReference type="KEGG" id="aqu:100637368"/>
<dbReference type="NCBIfam" id="TIGR01203">
    <property type="entry name" value="HGPRTase"/>
    <property type="match status" value="1"/>
</dbReference>
<dbReference type="GO" id="GO:0006166">
    <property type="term" value="P:purine ribonucleoside salvage"/>
    <property type="evidence" value="ECO:0007669"/>
    <property type="project" value="UniProtKB-KW"/>
</dbReference>
<dbReference type="Gene3D" id="3.40.50.2020">
    <property type="match status" value="1"/>
</dbReference>
<dbReference type="InterPro" id="IPR050408">
    <property type="entry name" value="HGPRT"/>
</dbReference>
<evidence type="ECO:0000256" key="7">
    <source>
        <dbReference type="ARBA" id="ARBA00022676"/>
    </source>
</evidence>
<comment type="pathway">
    <text evidence="3 13">Purine metabolism; IMP biosynthesis via salvage pathway; IMP from hypoxanthine: step 1/1.</text>
</comment>
<dbReference type="PANTHER" id="PTHR43340:SF1">
    <property type="entry name" value="HYPOXANTHINE PHOSPHORIBOSYLTRANSFERASE"/>
    <property type="match status" value="1"/>
</dbReference>
<keyword evidence="17" id="KW-1185">Reference proteome</keyword>
<dbReference type="InterPro" id="IPR000836">
    <property type="entry name" value="PRTase_dom"/>
</dbReference>
<evidence type="ECO:0000256" key="1">
    <source>
        <dbReference type="ARBA" id="ARBA00001946"/>
    </source>
</evidence>
<evidence type="ECO:0000256" key="2">
    <source>
        <dbReference type="ARBA" id="ARBA00004496"/>
    </source>
</evidence>
<dbReference type="UniPathway" id="UPA00591">
    <property type="reaction ID" value="UER00648"/>
</dbReference>
<dbReference type="eggNOG" id="KOG3367">
    <property type="taxonomic scope" value="Eukaryota"/>
</dbReference>
<dbReference type="EnsemblMetazoa" id="XM_020008600.1">
    <property type="protein sequence ID" value="XP_019864159.1"/>
    <property type="gene ID" value="LOC100637368"/>
</dbReference>
<evidence type="ECO:0000256" key="10">
    <source>
        <dbReference type="ARBA" id="ARBA00022726"/>
    </source>
</evidence>
<dbReference type="STRING" id="400682.A0A1X7VL26"/>
<comment type="similarity">
    <text evidence="4 13">Belongs to the purine/pyrimidine phosphoribosyltransferase family.</text>
</comment>
<accession>A0A1X7VL26</accession>
<evidence type="ECO:0000313" key="17">
    <source>
        <dbReference type="Proteomes" id="UP000007879"/>
    </source>
</evidence>
<dbReference type="GO" id="GO:0046100">
    <property type="term" value="P:hypoxanthine metabolic process"/>
    <property type="evidence" value="ECO:0007669"/>
    <property type="project" value="TreeGrafter"/>
</dbReference>
<evidence type="ECO:0000256" key="11">
    <source>
        <dbReference type="ARBA" id="ARBA00022741"/>
    </source>
</evidence>
<dbReference type="EnsemblMetazoa" id="XM_003383628.3">
    <property type="protein sequence ID" value="XP_003383676.1"/>
    <property type="gene ID" value="LOC100637368"/>
</dbReference>
<evidence type="ECO:0000259" key="15">
    <source>
        <dbReference type="Pfam" id="PF00156"/>
    </source>
</evidence>
<evidence type="ECO:0000256" key="13">
    <source>
        <dbReference type="RuleBase" id="RU364099"/>
    </source>
</evidence>
<dbReference type="GO" id="GO:0032263">
    <property type="term" value="P:GMP salvage"/>
    <property type="evidence" value="ECO:0007669"/>
    <property type="project" value="TreeGrafter"/>
</dbReference>
<keyword evidence="8 13" id="KW-0808">Transferase</keyword>
<reference evidence="16" key="2">
    <citation type="submission" date="2017-05" db="UniProtKB">
        <authorList>
            <consortium name="EnsemblMetazoa"/>
        </authorList>
    </citation>
    <scope>IDENTIFICATION</scope>
</reference>
<dbReference type="FunCoup" id="A0A1X7VL26">
    <property type="interactions" value="536"/>
</dbReference>
<dbReference type="OrthoDB" id="9449045at2759"/>
<dbReference type="CDD" id="cd06223">
    <property type="entry name" value="PRTases_typeI"/>
    <property type="match status" value="1"/>
</dbReference>
<keyword evidence="9 13" id="KW-0479">Metal-binding</keyword>
<reference evidence="17" key="1">
    <citation type="journal article" date="2010" name="Nature">
        <title>The Amphimedon queenslandica genome and the evolution of animal complexity.</title>
        <authorList>
            <person name="Srivastava M."/>
            <person name="Simakov O."/>
            <person name="Chapman J."/>
            <person name="Fahey B."/>
            <person name="Gauthier M.E."/>
            <person name="Mitros T."/>
            <person name="Richards G.S."/>
            <person name="Conaco C."/>
            <person name="Dacre M."/>
            <person name="Hellsten U."/>
            <person name="Larroux C."/>
            <person name="Putnam N.H."/>
            <person name="Stanke M."/>
            <person name="Adamska M."/>
            <person name="Darling A."/>
            <person name="Degnan S.M."/>
            <person name="Oakley T.H."/>
            <person name="Plachetzki D.C."/>
            <person name="Zhai Y."/>
            <person name="Adamski M."/>
            <person name="Calcino A."/>
            <person name="Cummins S.F."/>
            <person name="Goodstein D.M."/>
            <person name="Harris C."/>
            <person name="Jackson D.J."/>
            <person name="Leys S.P."/>
            <person name="Shu S."/>
            <person name="Woodcroft B.J."/>
            <person name="Vervoort M."/>
            <person name="Kosik K.S."/>
            <person name="Manning G."/>
            <person name="Degnan B.M."/>
            <person name="Rokhsar D.S."/>
        </authorList>
    </citation>
    <scope>NUCLEOTIDE SEQUENCE [LARGE SCALE GENOMIC DNA]</scope>
</reference>
<dbReference type="GO" id="GO:0005829">
    <property type="term" value="C:cytosol"/>
    <property type="evidence" value="ECO:0007669"/>
    <property type="project" value="TreeGrafter"/>
</dbReference>
<evidence type="ECO:0000256" key="12">
    <source>
        <dbReference type="ARBA" id="ARBA00022842"/>
    </source>
</evidence>
<feature type="domain" description="Phosphoribosyltransferase" evidence="15">
    <location>
        <begin position="57"/>
        <end position="210"/>
    </location>
</feature>
<evidence type="ECO:0000256" key="14">
    <source>
        <dbReference type="SAM" id="MobiDB-lite"/>
    </source>
</evidence>
<feature type="region of interest" description="Disordered" evidence="14">
    <location>
        <begin position="1"/>
        <end position="21"/>
    </location>
</feature>
<dbReference type="FunFam" id="3.40.50.2020:FF:000053">
    <property type="entry name" value="Hypoxanthine phosphoribosyltransferase"/>
    <property type="match status" value="1"/>
</dbReference>
<evidence type="ECO:0000256" key="4">
    <source>
        <dbReference type="ARBA" id="ARBA00008391"/>
    </source>
</evidence>
<dbReference type="GO" id="GO:0006178">
    <property type="term" value="P:guanine salvage"/>
    <property type="evidence" value="ECO:0007669"/>
    <property type="project" value="TreeGrafter"/>
</dbReference>
<dbReference type="InterPro" id="IPR029057">
    <property type="entry name" value="PRTase-like"/>
</dbReference>
<comment type="cofactor">
    <cofactor evidence="1 13">
        <name>Mg(2+)</name>
        <dbReference type="ChEBI" id="CHEBI:18420"/>
    </cofactor>
</comment>
<dbReference type="GO" id="GO:0000166">
    <property type="term" value="F:nucleotide binding"/>
    <property type="evidence" value="ECO:0007669"/>
    <property type="project" value="UniProtKB-KW"/>
</dbReference>
<comment type="subcellular location">
    <subcellularLocation>
        <location evidence="2 13">Cytoplasm</location>
    </subcellularLocation>
</comment>
<dbReference type="GO" id="GO:0004422">
    <property type="term" value="F:hypoxanthine phosphoribosyltransferase activity"/>
    <property type="evidence" value="ECO:0007669"/>
    <property type="project" value="InterPro"/>
</dbReference>
<keyword evidence="11 13" id="KW-0547">Nucleotide-binding</keyword>
<evidence type="ECO:0000256" key="3">
    <source>
        <dbReference type="ARBA" id="ARBA00004669"/>
    </source>
</evidence>
<dbReference type="InterPro" id="IPR005904">
    <property type="entry name" value="Hxn_phspho_trans"/>
</dbReference>
<keyword evidence="7 13" id="KW-0328">Glycosyltransferase</keyword>
<dbReference type="GO" id="GO:0032264">
    <property type="term" value="P:IMP salvage"/>
    <property type="evidence" value="ECO:0007669"/>
    <property type="project" value="UniProtKB-UniPathway"/>
</dbReference>
<sequence length="235" mass="26682">MMADDENKTDEKRSKSPQSRTTSIVIPDDYTSYSLDDFCVPAHYYDDLKCVLLPKGLILDRVQRLAEDICHDISSPLVALCVLKGGYQFFTDLLDCIKNHNATSEKSFQMQVDFIKVKSYMNDQSTGVVNIMGSDNLASLKGKSILIVEDIIDTGNTMVKLLETIKKFEPKQVMVASLLLKRTKRSNGYRPNYTGFEIPDAFVVGYALDYNEYFRDLNHVCIINERGKKRYAANT</sequence>
<organism evidence="16">
    <name type="scientific">Amphimedon queenslandica</name>
    <name type="common">Sponge</name>
    <dbReference type="NCBI Taxonomy" id="400682"/>
    <lineage>
        <taxon>Eukaryota</taxon>
        <taxon>Metazoa</taxon>
        <taxon>Porifera</taxon>
        <taxon>Demospongiae</taxon>
        <taxon>Heteroscleromorpha</taxon>
        <taxon>Haplosclerida</taxon>
        <taxon>Niphatidae</taxon>
        <taxon>Amphimedon</taxon>
    </lineage>
</organism>
<evidence type="ECO:0000256" key="8">
    <source>
        <dbReference type="ARBA" id="ARBA00022679"/>
    </source>
</evidence>